<evidence type="ECO:0000313" key="2">
    <source>
        <dbReference type="EMBL" id="CAG9096572.1"/>
    </source>
</evidence>
<comment type="caution">
    <text evidence="2">The sequence shown here is derived from an EMBL/GenBank/DDBJ whole genome shotgun (WGS) entry which is preliminary data.</text>
</comment>
<dbReference type="EMBL" id="CAJHNJ030000004">
    <property type="protein sequence ID" value="CAG9096572.1"/>
    <property type="molecule type" value="Genomic_DNA"/>
</dbReference>
<evidence type="ECO:0000256" key="1">
    <source>
        <dbReference type="SAM" id="Phobius"/>
    </source>
</evidence>
<organism evidence="2 3">
    <name type="scientific">Plutella xylostella</name>
    <name type="common">Diamondback moth</name>
    <name type="synonym">Plutella maculipennis</name>
    <dbReference type="NCBI Taxonomy" id="51655"/>
    <lineage>
        <taxon>Eukaryota</taxon>
        <taxon>Metazoa</taxon>
        <taxon>Ecdysozoa</taxon>
        <taxon>Arthropoda</taxon>
        <taxon>Hexapoda</taxon>
        <taxon>Insecta</taxon>
        <taxon>Pterygota</taxon>
        <taxon>Neoptera</taxon>
        <taxon>Endopterygota</taxon>
        <taxon>Lepidoptera</taxon>
        <taxon>Glossata</taxon>
        <taxon>Ditrysia</taxon>
        <taxon>Yponomeutoidea</taxon>
        <taxon>Plutellidae</taxon>
        <taxon>Plutella</taxon>
    </lineage>
</organism>
<feature type="transmembrane region" description="Helical" evidence="1">
    <location>
        <begin position="142"/>
        <end position="175"/>
    </location>
</feature>
<keyword evidence="1" id="KW-1133">Transmembrane helix</keyword>
<name>A0A8S4DDS6_PLUXY</name>
<dbReference type="Proteomes" id="UP000653454">
    <property type="component" value="Unassembled WGS sequence"/>
</dbReference>
<evidence type="ECO:0000313" key="3">
    <source>
        <dbReference type="Proteomes" id="UP000653454"/>
    </source>
</evidence>
<keyword evidence="1" id="KW-0472">Membrane</keyword>
<keyword evidence="3" id="KW-1185">Reference proteome</keyword>
<accession>A0A8S4DDS6</accession>
<sequence length="348" mass="39676">MLSFAKKIVKRLKWNPTKNSDTNIIHNSFLLKIFMGALEEALFWRQSWFTLLCILYVNIVVLTLSYFEVTFLEFVLKLFIIIIMADAFETWLIYKHRTSFLKKLAIQDGSILVNNIIKATTWMEYQLSNFIYLRETNHTKAFLLANIILGLVFIMSQLINGYVLIYCVLMLALTFHKIAPPVYRVCQKIKQNAESDNEIENLIPHVSEVDLKLLSFEPEPIKDEKQSLDYWKPVDLAADDASDSSDNSSSIVTNLSMEKLPKDVETSDSSDDEYIPLVKQNDQLQSTLEEIQPAGNWGSSAFNVLRNISGAVASVYVAPSASDDKKRKRISSVDSTDGFEMIDKSDLL</sequence>
<reference evidence="2" key="1">
    <citation type="submission" date="2020-11" db="EMBL/GenBank/DDBJ databases">
        <authorList>
            <person name="Whiteford S."/>
        </authorList>
    </citation>
    <scope>NUCLEOTIDE SEQUENCE</scope>
</reference>
<gene>
    <name evidence="2" type="ORF">PLXY2_LOCUS1787</name>
</gene>
<dbReference type="AlphaFoldDB" id="A0A8S4DDS6"/>
<feature type="transmembrane region" description="Helical" evidence="1">
    <location>
        <begin position="48"/>
        <end position="68"/>
    </location>
</feature>
<feature type="transmembrane region" description="Helical" evidence="1">
    <location>
        <begin position="74"/>
        <end position="94"/>
    </location>
</feature>
<proteinExistence type="predicted"/>
<keyword evidence="1" id="KW-0812">Transmembrane</keyword>
<protein>
    <submittedName>
        <fullName evidence="2">(diamondback moth) hypothetical protein</fullName>
    </submittedName>
</protein>